<dbReference type="AlphaFoldDB" id="A0AA40F8S8"/>
<name>A0AA40F8S8_9PEZI</name>
<gene>
    <name evidence="2" type="ORF">B0T18DRAFT_2774</name>
</gene>
<feature type="region of interest" description="Disordered" evidence="1">
    <location>
        <begin position="72"/>
        <end position="123"/>
    </location>
</feature>
<comment type="caution">
    <text evidence="2">The sequence shown here is derived from an EMBL/GenBank/DDBJ whole genome shotgun (WGS) entry which is preliminary data.</text>
</comment>
<dbReference type="EMBL" id="JAUKUD010000001">
    <property type="protein sequence ID" value="KAK0752811.1"/>
    <property type="molecule type" value="Genomic_DNA"/>
</dbReference>
<organism evidence="2 3">
    <name type="scientific">Schizothecium vesticola</name>
    <dbReference type="NCBI Taxonomy" id="314040"/>
    <lineage>
        <taxon>Eukaryota</taxon>
        <taxon>Fungi</taxon>
        <taxon>Dikarya</taxon>
        <taxon>Ascomycota</taxon>
        <taxon>Pezizomycotina</taxon>
        <taxon>Sordariomycetes</taxon>
        <taxon>Sordariomycetidae</taxon>
        <taxon>Sordariales</taxon>
        <taxon>Schizotheciaceae</taxon>
        <taxon>Schizothecium</taxon>
    </lineage>
</organism>
<keyword evidence="3" id="KW-1185">Reference proteome</keyword>
<sequence>MMDAAPRLLGSLLKCNAIKRGGPRPPEAIARKLFKSSDSPKLLIRHNLYLRQFAAHGTHSSSLPVPTFIRCEPYQDADSSPTTRPRQPRLPHDTEASPLPYLNKTSSPRPTSAHRSPTRVPDDNIPLARLRRFNHITLRLNPPVAEIFLGFGRGDVHIARTWPWRPNPLIETPWMVA</sequence>
<accession>A0AA40F8S8</accession>
<evidence type="ECO:0000256" key="1">
    <source>
        <dbReference type="SAM" id="MobiDB-lite"/>
    </source>
</evidence>
<evidence type="ECO:0000313" key="3">
    <source>
        <dbReference type="Proteomes" id="UP001172155"/>
    </source>
</evidence>
<evidence type="ECO:0000313" key="2">
    <source>
        <dbReference type="EMBL" id="KAK0752811.1"/>
    </source>
</evidence>
<protein>
    <submittedName>
        <fullName evidence="2">Uncharacterized protein</fullName>
    </submittedName>
</protein>
<reference evidence="2" key="1">
    <citation type="submission" date="2023-06" db="EMBL/GenBank/DDBJ databases">
        <title>Genome-scale phylogeny and comparative genomics of the fungal order Sordariales.</title>
        <authorList>
            <consortium name="Lawrence Berkeley National Laboratory"/>
            <person name="Hensen N."/>
            <person name="Bonometti L."/>
            <person name="Westerberg I."/>
            <person name="Brannstrom I.O."/>
            <person name="Guillou S."/>
            <person name="Cros-Aarteil S."/>
            <person name="Calhoun S."/>
            <person name="Haridas S."/>
            <person name="Kuo A."/>
            <person name="Mondo S."/>
            <person name="Pangilinan J."/>
            <person name="Riley R."/>
            <person name="LaButti K."/>
            <person name="Andreopoulos B."/>
            <person name="Lipzen A."/>
            <person name="Chen C."/>
            <person name="Yanf M."/>
            <person name="Daum C."/>
            <person name="Ng V."/>
            <person name="Clum A."/>
            <person name="Steindorff A."/>
            <person name="Ohm R."/>
            <person name="Martin F."/>
            <person name="Silar P."/>
            <person name="Natvig D."/>
            <person name="Lalanne C."/>
            <person name="Gautier V."/>
            <person name="Ament-velasquez S.L."/>
            <person name="Kruys A."/>
            <person name="Hutchinson M.I."/>
            <person name="Powell A.J."/>
            <person name="Barry K."/>
            <person name="Miller A.N."/>
            <person name="Grigoriev I.V."/>
            <person name="Debuchy R."/>
            <person name="Gladieux P."/>
            <person name="Thoren M.H."/>
            <person name="Johannesson H."/>
        </authorList>
    </citation>
    <scope>NUCLEOTIDE SEQUENCE</scope>
    <source>
        <strain evidence="2">SMH3187-1</strain>
    </source>
</reference>
<feature type="compositionally biased region" description="Polar residues" evidence="1">
    <location>
        <begin position="103"/>
        <end position="115"/>
    </location>
</feature>
<proteinExistence type="predicted"/>
<dbReference type="Proteomes" id="UP001172155">
    <property type="component" value="Unassembled WGS sequence"/>
</dbReference>